<dbReference type="Pfam" id="PF08676">
    <property type="entry name" value="MutL_C"/>
    <property type="match status" value="1"/>
</dbReference>
<comment type="caution">
    <text evidence="8">The sequence shown here is derived from an EMBL/GenBank/DDBJ whole genome shotgun (WGS) entry which is preliminary data.</text>
</comment>
<dbReference type="GO" id="GO:0016887">
    <property type="term" value="F:ATP hydrolysis activity"/>
    <property type="evidence" value="ECO:0007669"/>
    <property type="project" value="InterPro"/>
</dbReference>
<dbReference type="InterPro" id="IPR014721">
    <property type="entry name" value="Ribsml_uS5_D2-typ_fold_subgr"/>
</dbReference>
<dbReference type="PANTHER" id="PTHR10073">
    <property type="entry name" value="DNA MISMATCH REPAIR PROTEIN MLH, PMS, MUTL"/>
    <property type="match status" value="1"/>
</dbReference>
<dbReference type="PROSITE" id="PS00058">
    <property type="entry name" value="DNA_MISMATCH_REPAIR_1"/>
    <property type="match status" value="1"/>
</dbReference>
<dbReference type="Pfam" id="PF13589">
    <property type="entry name" value="HATPase_c_3"/>
    <property type="match status" value="1"/>
</dbReference>
<proteinExistence type="inferred from homology"/>
<dbReference type="HAMAP" id="MF_00149">
    <property type="entry name" value="DNA_mis_repair"/>
    <property type="match status" value="1"/>
</dbReference>
<dbReference type="Gene3D" id="3.30.1370.100">
    <property type="entry name" value="MutL, C-terminal domain, regulatory subdomain"/>
    <property type="match status" value="1"/>
</dbReference>
<dbReference type="CDD" id="cd00782">
    <property type="entry name" value="MutL_Trans"/>
    <property type="match status" value="1"/>
</dbReference>
<dbReference type="InterPro" id="IPR038973">
    <property type="entry name" value="MutL/Mlh/Pms-like"/>
</dbReference>
<dbReference type="SUPFAM" id="SSF118116">
    <property type="entry name" value="DNA mismatch repair protein MutL"/>
    <property type="match status" value="1"/>
</dbReference>
<evidence type="ECO:0000259" key="6">
    <source>
        <dbReference type="SMART" id="SM00853"/>
    </source>
</evidence>
<dbReference type="GO" id="GO:0032300">
    <property type="term" value="C:mismatch repair complex"/>
    <property type="evidence" value="ECO:0007669"/>
    <property type="project" value="InterPro"/>
</dbReference>
<dbReference type="CDD" id="cd16926">
    <property type="entry name" value="HATPase_MutL-MLH-PMS-like"/>
    <property type="match status" value="1"/>
</dbReference>
<dbReference type="InterPro" id="IPR014762">
    <property type="entry name" value="DNA_mismatch_repair_CS"/>
</dbReference>
<keyword evidence="2 4" id="KW-0227">DNA damage</keyword>
<dbReference type="InterPro" id="IPR020667">
    <property type="entry name" value="DNA_mismatch_repair_MutL"/>
</dbReference>
<evidence type="ECO:0000256" key="2">
    <source>
        <dbReference type="ARBA" id="ARBA00022763"/>
    </source>
</evidence>
<dbReference type="GO" id="GO:0005524">
    <property type="term" value="F:ATP binding"/>
    <property type="evidence" value="ECO:0007669"/>
    <property type="project" value="InterPro"/>
</dbReference>
<comment type="similarity">
    <text evidence="1 4">Belongs to the DNA mismatch repair MutL/HexB family.</text>
</comment>
<evidence type="ECO:0000256" key="5">
    <source>
        <dbReference type="SAM" id="MobiDB-lite"/>
    </source>
</evidence>
<dbReference type="Gene3D" id="3.30.565.10">
    <property type="entry name" value="Histidine kinase-like ATPase, C-terminal domain"/>
    <property type="match status" value="1"/>
</dbReference>
<dbReference type="NCBIfam" id="TIGR00585">
    <property type="entry name" value="mutl"/>
    <property type="match status" value="1"/>
</dbReference>
<dbReference type="Proteomes" id="UP000051589">
    <property type="component" value="Unassembled WGS sequence"/>
</dbReference>
<dbReference type="InterPro" id="IPR036890">
    <property type="entry name" value="HATPase_C_sf"/>
</dbReference>
<sequence length="667" mass="73469">MAKIHELASVLADQIAAGEVVERPASVVKELVENAIDANSTQIDITVEEAGLKRIMVVDDGDGIADEDTEMAFKRHATSKITDRRDLFRIKSLGFRGEALPSIASVADVTMATSTGDVGTLIHNVGGQIITHTAAAARKGTTITVKDLFGNVPARLKYLKSPATELSRITDIVNRLALSYPDVAFSLVHDGRELTRTTGRGDLRQVIAGIYGVQTARKMVAIQGKNPDFTVQGYVSLPELTRASRQYISLLLNGRYIHNFQLSKALIAGYGSKLMVGRYPIAVLDIQMDPVLVDVNVHPTKQEVRISQEPELTQLIQETVFKRLAQENLIPDVADEAPVRHRERATADQLTMALNEASTKYEAPHVTSTPTHSAPSVAQPEVKSARPTSSATTTAGPQPMTAPSTVPVEPLMIRQRTDLKLPAVQDFDQRYRSEPAFAPLGQAPIVTDPAPESLEPEPVPAQRFPELRYLGQVHGTYLLAEADDGLYLVDQHAAQERVNYEYYRQAIGEVSDDEQKLLVPIVLDYPTTDILALNDHLPTLASVGIHLESFGPNSLIVHEHPTWFKAGQETDTIKEMVDWVLKDGKISVAAFREKTAIMMSCKRAIKANHHLDDQQARALLKKLATAENPFNCPHGRPVLVHFTDQDLEKLFKRIQDPHHSGDDWSEA</sequence>
<dbReference type="InterPro" id="IPR042121">
    <property type="entry name" value="MutL_C_regsub"/>
</dbReference>
<dbReference type="Pfam" id="PF01119">
    <property type="entry name" value="DNA_mis_repair"/>
    <property type="match status" value="1"/>
</dbReference>
<dbReference type="FunFam" id="3.30.565.10:FF:000003">
    <property type="entry name" value="DNA mismatch repair endonuclease MutL"/>
    <property type="match status" value="1"/>
</dbReference>
<organism evidence="8 9">
    <name type="scientific">Levilactobacillus senmaizukei DSM 21775 = NBRC 103853</name>
    <dbReference type="NCBI Taxonomy" id="1423803"/>
    <lineage>
        <taxon>Bacteria</taxon>
        <taxon>Bacillati</taxon>
        <taxon>Bacillota</taxon>
        <taxon>Bacilli</taxon>
        <taxon>Lactobacillales</taxon>
        <taxon>Lactobacillaceae</taxon>
        <taxon>Levilactobacillus</taxon>
    </lineage>
</organism>
<keyword evidence="3 4" id="KW-0234">DNA repair</keyword>
<evidence type="ECO:0000313" key="8">
    <source>
        <dbReference type="EMBL" id="KRN01899.1"/>
    </source>
</evidence>
<dbReference type="PANTHER" id="PTHR10073:SF12">
    <property type="entry name" value="DNA MISMATCH REPAIR PROTEIN MLH1"/>
    <property type="match status" value="1"/>
</dbReference>
<dbReference type="GO" id="GO:0006298">
    <property type="term" value="P:mismatch repair"/>
    <property type="evidence" value="ECO:0007669"/>
    <property type="project" value="UniProtKB-UniRule"/>
</dbReference>
<feature type="domain" description="DNA mismatch repair protein S5" evidence="7">
    <location>
        <begin position="207"/>
        <end position="325"/>
    </location>
</feature>
<dbReference type="InterPro" id="IPR013507">
    <property type="entry name" value="DNA_mismatch_S5_2-like"/>
</dbReference>
<dbReference type="SUPFAM" id="SSF55874">
    <property type="entry name" value="ATPase domain of HSP90 chaperone/DNA topoisomerase II/histidine kinase"/>
    <property type="match status" value="1"/>
</dbReference>
<dbReference type="GO" id="GO:0030983">
    <property type="term" value="F:mismatched DNA binding"/>
    <property type="evidence" value="ECO:0007669"/>
    <property type="project" value="InterPro"/>
</dbReference>
<keyword evidence="9" id="KW-1185">Reference proteome</keyword>
<dbReference type="Gene3D" id="3.30.1540.20">
    <property type="entry name" value="MutL, C-terminal domain, dimerisation subdomain"/>
    <property type="match status" value="1"/>
</dbReference>
<dbReference type="InterPro" id="IPR042120">
    <property type="entry name" value="MutL_C_dimsub"/>
</dbReference>
<feature type="domain" description="MutL C-terminal dimerisation" evidence="6">
    <location>
        <begin position="469"/>
        <end position="611"/>
    </location>
</feature>
<feature type="region of interest" description="Disordered" evidence="5">
    <location>
        <begin position="363"/>
        <end position="405"/>
    </location>
</feature>
<dbReference type="NCBIfam" id="NF000950">
    <property type="entry name" value="PRK00095.1-3"/>
    <property type="match status" value="1"/>
</dbReference>
<accession>A0A0R2DFZ0</accession>
<dbReference type="InterPro" id="IPR002099">
    <property type="entry name" value="MutL/Mlh/PMS"/>
</dbReference>
<reference evidence="8 9" key="1">
    <citation type="journal article" date="2015" name="Genome Announc.">
        <title>Expanding the biotechnology potential of lactobacilli through comparative genomics of 213 strains and associated genera.</title>
        <authorList>
            <person name="Sun Z."/>
            <person name="Harris H.M."/>
            <person name="McCann A."/>
            <person name="Guo C."/>
            <person name="Argimon S."/>
            <person name="Zhang W."/>
            <person name="Yang X."/>
            <person name="Jeffery I.B."/>
            <person name="Cooney J.C."/>
            <person name="Kagawa T.F."/>
            <person name="Liu W."/>
            <person name="Song Y."/>
            <person name="Salvetti E."/>
            <person name="Wrobel A."/>
            <person name="Rasinkangas P."/>
            <person name="Parkhill J."/>
            <person name="Rea M.C."/>
            <person name="O'Sullivan O."/>
            <person name="Ritari J."/>
            <person name="Douillard F.P."/>
            <person name="Paul Ross R."/>
            <person name="Yang R."/>
            <person name="Briner A.E."/>
            <person name="Felis G.E."/>
            <person name="de Vos W.M."/>
            <person name="Barrangou R."/>
            <person name="Klaenhammer T.R."/>
            <person name="Caufield P.W."/>
            <person name="Cui Y."/>
            <person name="Zhang H."/>
            <person name="O'Toole P.W."/>
        </authorList>
    </citation>
    <scope>NUCLEOTIDE SEQUENCE [LARGE SCALE GENOMIC DNA]</scope>
    <source>
        <strain evidence="8 9">DSM 21775</strain>
    </source>
</reference>
<dbReference type="PATRIC" id="fig|1423803.3.peg.481"/>
<evidence type="ECO:0000256" key="3">
    <source>
        <dbReference type="ARBA" id="ARBA00023204"/>
    </source>
</evidence>
<protein>
    <recommendedName>
        <fullName evidence="4">DNA mismatch repair protein MutL</fullName>
    </recommendedName>
</protein>
<dbReference type="SMART" id="SM01340">
    <property type="entry name" value="DNA_mis_repair"/>
    <property type="match status" value="1"/>
</dbReference>
<dbReference type="AlphaFoldDB" id="A0A0R2DFZ0"/>
<gene>
    <name evidence="4" type="primary">mutL</name>
    <name evidence="8" type="ORF">FD13_GL000486</name>
</gene>
<dbReference type="SMART" id="SM00853">
    <property type="entry name" value="MutL_C"/>
    <property type="match status" value="1"/>
</dbReference>
<dbReference type="STRING" id="1423803.FD13_GL000486"/>
<evidence type="ECO:0000259" key="7">
    <source>
        <dbReference type="SMART" id="SM01340"/>
    </source>
</evidence>
<dbReference type="InterPro" id="IPR014790">
    <property type="entry name" value="MutL_C"/>
</dbReference>
<evidence type="ECO:0000256" key="1">
    <source>
        <dbReference type="ARBA" id="ARBA00006082"/>
    </source>
</evidence>
<dbReference type="InterPro" id="IPR020568">
    <property type="entry name" value="Ribosomal_Su5_D2-typ_SF"/>
</dbReference>
<dbReference type="RefSeq" id="WP_061776719.1">
    <property type="nucleotide sequence ID" value="NZ_AYZH01000013.1"/>
</dbReference>
<dbReference type="InterPro" id="IPR037198">
    <property type="entry name" value="MutL_C_sf"/>
</dbReference>
<feature type="compositionally biased region" description="Polar residues" evidence="5">
    <location>
        <begin position="366"/>
        <end position="376"/>
    </location>
</feature>
<dbReference type="EMBL" id="AYZH01000013">
    <property type="protein sequence ID" value="KRN01899.1"/>
    <property type="molecule type" value="Genomic_DNA"/>
</dbReference>
<evidence type="ECO:0000313" key="9">
    <source>
        <dbReference type="Proteomes" id="UP000051589"/>
    </source>
</evidence>
<dbReference type="SUPFAM" id="SSF54211">
    <property type="entry name" value="Ribosomal protein S5 domain 2-like"/>
    <property type="match status" value="1"/>
</dbReference>
<evidence type="ECO:0000256" key="4">
    <source>
        <dbReference type="HAMAP-Rule" id="MF_00149"/>
    </source>
</evidence>
<comment type="function">
    <text evidence="4">This protein is involved in the repair of mismatches in DNA. It is required for dam-dependent methyl-directed DNA mismatch repair. May act as a 'molecular matchmaker', a protein that promotes the formation of a stable complex between two or more DNA-binding proteins in an ATP-dependent manner without itself being part of a final effector complex.</text>
</comment>
<dbReference type="GO" id="GO:0140664">
    <property type="term" value="F:ATP-dependent DNA damage sensor activity"/>
    <property type="evidence" value="ECO:0007669"/>
    <property type="project" value="InterPro"/>
</dbReference>
<name>A0A0R2DFZ0_9LACO</name>
<dbReference type="OrthoDB" id="9763467at2"/>
<dbReference type="Gene3D" id="3.30.230.10">
    <property type="match status" value="1"/>
</dbReference>